<feature type="transmembrane region" description="Helical" evidence="1">
    <location>
        <begin position="190"/>
        <end position="211"/>
    </location>
</feature>
<comment type="caution">
    <text evidence="2">The sequence shown here is derived from an EMBL/GenBank/DDBJ whole genome shotgun (WGS) entry which is preliminary data.</text>
</comment>
<feature type="transmembrane region" description="Helical" evidence="1">
    <location>
        <begin position="429"/>
        <end position="448"/>
    </location>
</feature>
<reference evidence="2" key="1">
    <citation type="journal article" date="2020" name="mSystems">
        <title>Genome- and Community-Level Interaction Insights into Carbon Utilization and Element Cycling Functions of Hydrothermarchaeota in Hydrothermal Sediment.</title>
        <authorList>
            <person name="Zhou Z."/>
            <person name="Liu Y."/>
            <person name="Xu W."/>
            <person name="Pan J."/>
            <person name="Luo Z.H."/>
            <person name="Li M."/>
        </authorList>
    </citation>
    <scope>NUCLEOTIDE SEQUENCE [LARGE SCALE GENOMIC DNA]</scope>
    <source>
        <strain evidence="2">SpSt-374</strain>
    </source>
</reference>
<organism evidence="2">
    <name type="scientific">Planktothricoides sp. SpSt-374</name>
    <dbReference type="NCBI Taxonomy" id="2282167"/>
    <lineage>
        <taxon>Bacteria</taxon>
        <taxon>Bacillati</taxon>
        <taxon>Cyanobacteriota</taxon>
        <taxon>Cyanophyceae</taxon>
        <taxon>Oscillatoriophycideae</taxon>
        <taxon>Oscillatoriales</taxon>
        <taxon>Oscillatoriaceae</taxon>
        <taxon>Planktothricoides</taxon>
    </lineage>
</organism>
<feature type="transmembrane region" description="Helical" evidence="1">
    <location>
        <begin position="468"/>
        <end position="487"/>
    </location>
</feature>
<evidence type="ECO:0000313" key="2">
    <source>
        <dbReference type="EMBL" id="HGF99289.1"/>
    </source>
</evidence>
<protein>
    <submittedName>
        <fullName evidence="2">Uncharacterized protein</fullName>
    </submittedName>
</protein>
<proteinExistence type="predicted"/>
<feature type="transmembrane region" description="Helical" evidence="1">
    <location>
        <begin position="155"/>
        <end position="178"/>
    </location>
</feature>
<sequence>MLLTLTDRLGDWNPQLFRELKGRLSGRKLLLATATSVVVQGLLISANSNSTCTKYVDSIVSRCVEYHWEIYWQPLFMAESIILMLLLFAGGVYMLVADIVREQNRGTLNFIRLSPRSSQSILLGKILGVPFLLYWGIALALPLQWVAAVAAEIDLGWVLSCDLLVAAAGSFFYLLFLLNALLLPAPYQAIAASFVGCWVTSLYTGFLVWGFDSFSRRYIGDSYWKWFSVNVGQDLMLKTIWTGITFGVASYWTWQALNRRFRNPSATLLSKGQSYWLTASFQIWLLGWLWSFYAKFMDLTELNKFAVMLPVSIVNLAFLLIIVGAITPHRQILVDWARYLEASLPTAKGQKMQDLVWGEKSPIGWAVTINLTITSAIWLPWLVAQVGVVSGGKVLAGMVLSANLIWMYALLVQLFTLGTNKFVTIRTGVALSAVIGLPSVLFSVLEVKNATLWMFAVFGSCWQFLPEASVTSIFFSLLGQIVTMIMLDWQLRQQLNELGASTSKELLADVKG</sequence>
<gene>
    <name evidence="2" type="ORF">ENR15_01075</name>
</gene>
<evidence type="ECO:0000256" key="1">
    <source>
        <dbReference type="SAM" id="Phobius"/>
    </source>
</evidence>
<keyword evidence="1" id="KW-1133">Transmembrane helix</keyword>
<feature type="transmembrane region" description="Helical" evidence="1">
    <location>
        <begin position="81"/>
        <end position="100"/>
    </location>
</feature>
<keyword evidence="1" id="KW-0812">Transmembrane</keyword>
<feature type="transmembrane region" description="Helical" evidence="1">
    <location>
        <begin position="305"/>
        <end position="326"/>
    </location>
</feature>
<name>A0A7C3VLN9_9CYAN</name>
<feature type="transmembrane region" description="Helical" evidence="1">
    <location>
        <begin position="275"/>
        <end position="293"/>
    </location>
</feature>
<keyword evidence="1" id="KW-0472">Membrane</keyword>
<feature type="transmembrane region" description="Helical" evidence="1">
    <location>
        <begin position="235"/>
        <end position="254"/>
    </location>
</feature>
<accession>A0A7C3VLN9</accession>
<dbReference type="EMBL" id="DSPX01000008">
    <property type="protein sequence ID" value="HGF99289.1"/>
    <property type="molecule type" value="Genomic_DNA"/>
</dbReference>
<feature type="transmembrane region" description="Helical" evidence="1">
    <location>
        <begin position="363"/>
        <end position="383"/>
    </location>
</feature>
<feature type="transmembrane region" description="Helical" evidence="1">
    <location>
        <begin position="395"/>
        <end position="417"/>
    </location>
</feature>
<feature type="transmembrane region" description="Helical" evidence="1">
    <location>
        <begin position="121"/>
        <end position="143"/>
    </location>
</feature>
<dbReference type="AlphaFoldDB" id="A0A7C3VLN9"/>